<evidence type="ECO:0000313" key="5">
    <source>
        <dbReference type="EMBL" id="KAL3736151.1"/>
    </source>
</evidence>
<accession>A0ABD3KGJ5</accession>
<name>A0ABD3KGJ5_EUCGL</name>
<feature type="region of interest" description="Disordered" evidence="4">
    <location>
        <begin position="1"/>
        <end position="37"/>
    </location>
</feature>
<protein>
    <submittedName>
        <fullName evidence="5">Uncharacterized protein</fullName>
    </submittedName>
</protein>
<dbReference type="EMBL" id="JBJKBG010000006">
    <property type="protein sequence ID" value="KAL3736151.1"/>
    <property type="molecule type" value="Genomic_DNA"/>
</dbReference>
<dbReference type="Pfam" id="PF08744">
    <property type="entry name" value="NOZZLE"/>
    <property type="match status" value="1"/>
</dbReference>
<dbReference type="Proteomes" id="UP001634007">
    <property type="component" value="Unassembled WGS sequence"/>
</dbReference>
<proteinExistence type="predicted"/>
<gene>
    <name evidence="5" type="ORF">ACJRO7_025147</name>
</gene>
<keyword evidence="3" id="KW-0804">Transcription</keyword>
<feature type="compositionally biased region" description="Polar residues" evidence="4">
    <location>
        <begin position="116"/>
        <end position="129"/>
    </location>
</feature>
<sequence length="309" mass="33518">MGQEEKNPKRSISSYGGIRTRSSKKQKQKKVPQRGLGVAQLDKIRIEEQQKSHATVAAVSTLTPPQDSDPDVSVLVKGTVPLASALKYDGLENTSLPQYDPPPSSTVNASTTSSSYVLNSQTEPPSNQSYHGNYAPIQQEEEKIGGLKRSCPLSSEKLPAFLVHLKLLTSANTPQTSDDSASSEYGAELICEPGIGSFRYFSDAKSVQSKKQNGVFSNEFLTLGLPTLPSTWPTTKSNRPFASVAFANCEPPNNEKPSCKGPRWVNQQGNYDYYSFLPLAKKHSDEGAASTTIFRNGVAEGSVDLDLKL</sequence>
<evidence type="ECO:0000313" key="6">
    <source>
        <dbReference type="Proteomes" id="UP001634007"/>
    </source>
</evidence>
<organism evidence="5 6">
    <name type="scientific">Eucalyptus globulus</name>
    <name type="common">Tasmanian blue gum</name>
    <dbReference type="NCBI Taxonomy" id="34317"/>
    <lineage>
        <taxon>Eukaryota</taxon>
        <taxon>Viridiplantae</taxon>
        <taxon>Streptophyta</taxon>
        <taxon>Embryophyta</taxon>
        <taxon>Tracheophyta</taxon>
        <taxon>Spermatophyta</taxon>
        <taxon>Magnoliopsida</taxon>
        <taxon>eudicotyledons</taxon>
        <taxon>Gunneridae</taxon>
        <taxon>Pentapetalae</taxon>
        <taxon>rosids</taxon>
        <taxon>malvids</taxon>
        <taxon>Myrtales</taxon>
        <taxon>Myrtaceae</taxon>
        <taxon>Myrtoideae</taxon>
        <taxon>Eucalypteae</taxon>
        <taxon>Eucalyptus</taxon>
    </lineage>
</organism>
<keyword evidence="1" id="KW-0678">Repressor</keyword>
<evidence type="ECO:0000256" key="4">
    <source>
        <dbReference type="SAM" id="MobiDB-lite"/>
    </source>
</evidence>
<evidence type="ECO:0000256" key="1">
    <source>
        <dbReference type="ARBA" id="ARBA00022491"/>
    </source>
</evidence>
<feature type="compositionally biased region" description="Low complexity" evidence="4">
    <location>
        <begin position="105"/>
        <end position="115"/>
    </location>
</feature>
<comment type="caution">
    <text evidence="5">The sequence shown here is derived from an EMBL/GenBank/DDBJ whole genome shotgun (WGS) entry which is preliminary data.</text>
</comment>
<dbReference type="PANTHER" id="PTHR33388">
    <property type="entry name" value="OS01G0212500 PROTEIN"/>
    <property type="match status" value="1"/>
</dbReference>
<dbReference type="PANTHER" id="PTHR33388:SF1">
    <property type="entry name" value="PROTEIN SPEAR2"/>
    <property type="match status" value="1"/>
</dbReference>
<feature type="compositionally biased region" description="Basic residues" evidence="4">
    <location>
        <begin position="21"/>
        <end position="32"/>
    </location>
</feature>
<dbReference type="InterPro" id="IPR040356">
    <property type="entry name" value="SPEAR"/>
</dbReference>
<keyword evidence="2" id="KW-0805">Transcription regulation</keyword>
<dbReference type="AlphaFoldDB" id="A0ABD3KGJ5"/>
<reference evidence="5 6" key="1">
    <citation type="submission" date="2024-11" db="EMBL/GenBank/DDBJ databases">
        <title>Chromosome-level genome assembly of Eucalyptus globulus Labill. provides insights into its genome evolution.</title>
        <authorList>
            <person name="Li X."/>
        </authorList>
    </citation>
    <scope>NUCLEOTIDE SEQUENCE [LARGE SCALE GENOMIC DNA]</scope>
    <source>
        <strain evidence="5">CL2024</strain>
        <tissue evidence="5">Fresh tender leaves</tissue>
    </source>
</reference>
<evidence type="ECO:0000256" key="3">
    <source>
        <dbReference type="ARBA" id="ARBA00023163"/>
    </source>
</evidence>
<dbReference type="InterPro" id="IPR014855">
    <property type="entry name" value="NOZZLE"/>
</dbReference>
<evidence type="ECO:0000256" key="2">
    <source>
        <dbReference type="ARBA" id="ARBA00023015"/>
    </source>
</evidence>
<keyword evidence="6" id="KW-1185">Reference proteome</keyword>
<feature type="region of interest" description="Disordered" evidence="4">
    <location>
        <begin position="92"/>
        <end position="129"/>
    </location>
</feature>